<gene>
    <name evidence="5" type="ORF">DWE98_03270</name>
</gene>
<comment type="caution">
    <text evidence="5">The sequence shown here is derived from an EMBL/GenBank/DDBJ whole genome shotgun (WGS) entry which is preliminary data.</text>
</comment>
<evidence type="ECO:0000256" key="4">
    <source>
        <dbReference type="SAM" id="MobiDB-lite"/>
    </source>
</evidence>
<dbReference type="PANTHER" id="PTHR12935:SF0">
    <property type="entry name" value="GAMMA-GLUTAMYLCYCLOTRANSFERASE"/>
    <property type="match status" value="1"/>
</dbReference>
<feature type="binding site" evidence="3">
    <location>
        <position position="113"/>
    </location>
    <ligand>
        <name>substrate</name>
    </ligand>
</feature>
<dbReference type="InterPro" id="IPR013024">
    <property type="entry name" value="GGCT-like"/>
</dbReference>
<dbReference type="EMBL" id="QQTP01000001">
    <property type="protein sequence ID" value="RDJ29575.1"/>
    <property type="molecule type" value="Genomic_DNA"/>
</dbReference>
<dbReference type="InterPro" id="IPR017939">
    <property type="entry name" value="G-Glutamylcylcotransferase"/>
</dbReference>
<evidence type="ECO:0000256" key="1">
    <source>
        <dbReference type="ARBA" id="ARBA00023239"/>
    </source>
</evidence>
<dbReference type="Gene3D" id="3.10.490.10">
    <property type="entry name" value="Gamma-glutamyl cyclotransferase-like"/>
    <property type="match status" value="1"/>
</dbReference>
<protein>
    <submittedName>
        <fullName evidence="5">Gamma-glutamylcyclotransferase</fullName>
    </submittedName>
</protein>
<dbReference type="InterPro" id="IPR036568">
    <property type="entry name" value="GGCT-like_sf"/>
</dbReference>
<dbReference type="AlphaFoldDB" id="A0A370LDF9"/>
<feature type="active site" description="Proton acceptor" evidence="2">
    <location>
        <position position="73"/>
    </location>
</feature>
<dbReference type="PANTHER" id="PTHR12935">
    <property type="entry name" value="GAMMA-GLUTAMYLCYCLOTRANSFERASE"/>
    <property type="match status" value="1"/>
</dbReference>
<evidence type="ECO:0000313" key="5">
    <source>
        <dbReference type="EMBL" id="RDJ29575.1"/>
    </source>
</evidence>
<keyword evidence="5" id="KW-0808">Transferase</keyword>
<accession>A0A370LDF9</accession>
<proteinExistence type="predicted"/>
<dbReference type="RefSeq" id="WP_114827687.1">
    <property type="nucleotide sequence ID" value="NZ_QQTO01000019.1"/>
</dbReference>
<evidence type="ECO:0000313" key="6">
    <source>
        <dbReference type="Proteomes" id="UP000255207"/>
    </source>
</evidence>
<evidence type="ECO:0000256" key="3">
    <source>
        <dbReference type="PIRSR" id="PIRSR617939-2"/>
    </source>
</evidence>
<dbReference type="GO" id="GO:0016740">
    <property type="term" value="F:transferase activity"/>
    <property type="evidence" value="ECO:0007669"/>
    <property type="project" value="UniProtKB-KW"/>
</dbReference>
<keyword evidence="6" id="KW-1185">Reference proteome</keyword>
<evidence type="ECO:0000256" key="2">
    <source>
        <dbReference type="PIRSR" id="PIRSR617939-1"/>
    </source>
</evidence>
<dbReference type="CDD" id="cd06661">
    <property type="entry name" value="GGCT_like"/>
    <property type="match status" value="1"/>
</dbReference>
<sequence length="190" mass="20185">MPLYFAYGLNMDVAGMAKRCPNSRALGLARLPRHRFIVTTDGYASVIRDPRDAVHGVLWDCALSDIRTLDKFEDIASGLYVKINQPVIVAGGAKRALVYVGRSATIGKAQPGYMETVIASAKHWALPDAYVAAMTRFLSKPIQNLNSAAATIEPANLQPGPVAGVRPRAAVPSSTLGSPPLGEEGGSAKR</sequence>
<dbReference type="SUPFAM" id="SSF110857">
    <property type="entry name" value="Gamma-glutamyl cyclotransferase-like"/>
    <property type="match status" value="1"/>
</dbReference>
<keyword evidence="1" id="KW-0456">Lyase</keyword>
<organism evidence="5 6">
    <name type="scientific">Bosea caraganae</name>
    <dbReference type="NCBI Taxonomy" id="2763117"/>
    <lineage>
        <taxon>Bacteria</taxon>
        <taxon>Pseudomonadati</taxon>
        <taxon>Pseudomonadota</taxon>
        <taxon>Alphaproteobacteria</taxon>
        <taxon>Hyphomicrobiales</taxon>
        <taxon>Boseaceae</taxon>
        <taxon>Bosea</taxon>
    </lineage>
</organism>
<dbReference type="Pfam" id="PF13772">
    <property type="entry name" value="AIG2_2"/>
    <property type="match status" value="1"/>
</dbReference>
<reference evidence="6" key="1">
    <citation type="submission" date="2018-07" db="EMBL/GenBank/DDBJ databases">
        <authorList>
            <person name="Safronova V.I."/>
            <person name="Chirak E.R."/>
            <person name="Sazanova A.L."/>
        </authorList>
    </citation>
    <scope>NUCLEOTIDE SEQUENCE [LARGE SCALE GENOMIC DNA]</scope>
    <source>
        <strain evidence="6">RCAM04685</strain>
    </source>
</reference>
<dbReference type="OrthoDB" id="141582at2"/>
<dbReference type="GO" id="GO:0003839">
    <property type="term" value="F:gamma-glutamylcyclotransferase activity"/>
    <property type="evidence" value="ECO:0007669"/>
    <property type="project" value="InterPro"/>
</dbReference>
<feature type="region of interest" description="Disordered" evidence="4">
    <location>
        <begin position="161"/>
        <end position="190"/>
    </location>
</feature>
<name>A0A370LDF9_9HYPH</name>
<dbReference type="Proteomes" id="UP000255207">
    <property type="component" value="Unassembled WGS sequence"/>
</dbReference>